<evidence type="ECO:0008006" key="4">
    <source>
        <dbReference type="Google" id="ProtNLM"/>
    </source>
</evidence>
<accession>A0A2A5C717</accession>
<protein>
    <recommendedName>
        <fullName evidence="4">DUF2970 domain-containing protein</fullName>
    </recommendedName>
</protein>
<dbReference type="InterPro" id="IPR021344">
    <property type="entry name" value="DUF2970"/>
</dbReference>
<evidence type="ECO:0000313" key="3">
    <source>
        <dbReference type="Proteomes" id="UP000228987"/>
    </source>
</evidence>
<evidence type="ECO:0000256" key="1">
    <source>
        <dbReference type="SAM" id="Phobius"/>
    </source>
</evidence>
<dbReference type="EMBL" id="NVWI01000013">
    <property type="protein sequence ID" value="PCJ39674.1"/>
    <property type="molecule type" value="Genomic_DNA"/>
</dbReference>
<organism evidence="2 3">
    <name type="scientific">SAR86 cluster bacterium</name>
    <dbReference type="NCBI Taxonomy" id="2030880"/>
    <lineage>
        <taxon>Bacteria</taxon>
        <taxon>Pseudomonadati</taxon>
        <taxon>Pseudomonadota</taxon>
        <taxon>Gammaproteobacteria</taxon>
        <taxon>SAR86 cluster</taxon>
    </lineage>
</organism>
<dbReference type="Pfam" id="PF11174">
    <property type="entry name" value="DUF2970"/>
    <property type="match status" value="1"/>
</dbReference>
<sequence length="54" mass="5883">MLSVIQASIGVQNSKNRERDFSQGKLLPFIVAAVLFTAFFVLAVMLVVNLVLSS</sequence>
<comment type="caution">
    <text evidence="2">The sequence shown here is derived from an EMBL/GenBank/DDBJ whole genome shotgun (WGS) entry which is preliminary data.</text>
</comment>
<gene>
    <name evidence="2" type="ORF">COA71_13440</name>
</gene>
<feature type="transmembrane region" description="Helical" evidence="1">
    <location>
        <begin position="26"/>
        <end position="52"/>
    </location>
</feature>
<name>A0A2A5C717_9GAMM</name>
<dbReference type="Proteomes" id="UP000228987">
    <property type="component" value="Unassembled WGS sequence"/>
</dbReference>
<keyword evidence="1" id="KW-0812">Transmembrane</keyword>
<keyword evidence="1" id="KW-0472">Membrane</keyword>
<dbReference type="AlphaFoldDB" id="A0A2A5C717"/>
<evidence type="ECO:0000313" key="2">
    <source>
        <dbReference type="EMBL" id="PCJ39674.1"/>
    </source>
</evidence>
<proteinExistence type="predicted"/>
<keyword evidence="1" id="KW-1133">Transmembrane helix</keyword>
<reference evidence="3" key="1">
    <citation type="submission" date="2017-08" db="EMBL/GenBank/DDBJ databases">
        <title>A dynamic microbial community with high functional redundancy inhabits the cold, oxic subseafloor aquifer.</title>
        <authorList>
            <person name="Tully B.J."/>
            <person name="Wheat C.G."/>
            <person name="Glazer B.T."/>
            <person name="Huber J.A."/>
        </authorList>
    </citation>
    <scope>NUCLEOTIDE SEQUENCE [LARGE SCALE GENOMIC DNA]</scope>
</reference>